<keyword evidence="1" id="KW-1133">Transmembrane helix</keyword>
<keyword evidence="4" id="KW-1185">Reference proteome</keyword>
<feature type="transmembrane region" description="Helical" evidence="1">
    <location>
        <begin position="52"/>
        <end position="76"/>
    </location>
</feature>
<dbReference type="Proteomes" id="UP000031036">
    <property type="component" value="Unassembled WGS sequence"/>
</dbReference>
<evidence type="ECO:0000256" key="1">
    <source>
        <dbReference type="SAM" id="Phobius"/>
    </source>
</evidence>
<evidence type="ECO:0000313" key="2">
    <source>
        <dbReference type="EMBL" id="KHN77496.1"/>
    </source>
</evidence>
<dbReference type="EMBL" id="UYWY01023628">
    <property type="protein sequence ID" value="VDM47794.1"/>
    <property type="molecule type" value="Genomic_DNA"/>
</dbReference>
<gene>
    <name evidence="2" type="ORF">Tcan_18325</name>
    <name evidence="3" type="ORF">TCNE_LOCUS16473</name>
</gene>
<reference evidence="3" key="2">
    <citation type="submission" date="2018-11" db="EMBL/GenBank/DDBJ databases">
        <authorList>
            <consortium name="Pathogen Informatics"/>
        </authorList>
    </citation>
    <scope>NUCLEOTIDE SEQUENCE [LARGE SCALE GENOMIC DNA]</scope>
</reference>
<reference evidence="2 4" key="1">
    <citation type="submission" date="2014-11" db="EMBL/GenBank/DDBJ databases">
        <title>Genetic blueprint of the zoonotic pathogen Toxocara canis.</title>
        <authorList>
            <person name="Zhu X.-Q."/>
            <person name="Korhonen P.K."/>
            <person name="Cai H."/>
            <person name="Young N.D."/>
            <person name="Nejsum P."/>
            <person name="von Samson-Himmelstjerna G."/>
            <person name="Boag P.R."/>
            <person name="Tan P."/>
            <person name="Li Q."/>
            <person name="Min J."/>
            <person name="Yang Y."/>
            <person name="Wang X."/>
            <person name="Fang X."/>
            <person name="Hall R.S."/>
            <person name="Hofmann A."/>
            <person name="Sternberg P.W."/>
            <person name="Jex A.R."/>
            <person name="Gasser R.B."/>
        </authorList>
    </citation>
    <scope>NUCLEOTIDE SEQUENCE [LARGE SCALE GENOMIC DNA]</scope>
    <source>
        <strain evidence="2">PN_DK_2014</strain>
    </source>
</reference>
<protein>
    <submittedName>
        <fullName evidence="2">Uncharacterized protein</fullName>
    </submittedName>
</protein>
<accession>A0A0B2V237</accession>
<name>A0A0B2V237_TOXCA</name>
<sequence length="155" mass="17449">MIESFGTKLFKSITATADEIGSKFELVFTNFSDAITEDADDLVIEVISLSNLTRIVLCILIVLLVLIILKYVAFGINYVQWQLQKRCTTTTQSNTEIFMLAVPVEIDSENRGMVNNDLHTAYRLQTGINGRQLLNPMKVFSTIHVSKDQPSLKTF</sequence>
<dbReference type="AlphaFoldDB" id="A0A0B2V237"/>
<dbReference type="OrthoDB" id="5826262at2759"/>
<organism evidence="2 4">
    <name type="scientific">Toxocara canis</name>
    <name type="common">Canine roundworm</name>
    <dbReference type="NCBI Taxonomy" id="6265"/>
    <lineage>
        <taxon>Eukaryota</taxon>
        <taxon>Metazoa</taxon>
        <taxon>Ecdysozoa</taxon>
        <taxon>Nematoda</taxon>
        <taxon>Chromadorea</taxon>
        <taxon>Rhabditida</taxon>
        <taxon>Spirurina</taxon>
        <taxon>Ascaridomorpha</taxon>
        <taxon>Ascaridoidea</taxon>
        <taxon>Toxocaridae</taxon>
        <taxon>Toxocara</taxon>
    </lineage>
</organism>
<keyword evidence="1" id="KW-0472">Membrane</keyword>
<keyword evidence="1" id="KW-0812">Transmembrane</keyword>
<proteinExistence type="predicted"/>
<evidence type="ECO:0000313" key="3">
    <source>
        <dbReference type="EMBL" id="VDM47794.1"/>
    </source>
</evidence>
<dbReference type="EMBL" id="JPKZ01002272">
    <property type="protein sequence ID" value="KHN77496.1"/>
    <property type="molecule type" value="Genomic_DNA"/>
</dbReference>
<evidence type="ECO:0000313" key="4">
    <source>
        <dbReference type="Proteomes" id="UP000031036"/>
    </source>
</evidence>